<dbReference type="GO" id="GO:0005886">
    <property type="term" value="C:plasma membrane"/>
    <property type="evidence" value="ECO:0007669"/>
    <property type="project" value="UniProtKB-SubCell"/>
</dbReference>
<evidence type="ECO:0000256" key="7">
    <source>
        <dbReference type="ARBA" id="ARBA00022692"/>
    </source>
</evidence>
<feature type="binding site" evidence="17">
    <location>
        <position position="639"/>
    </location>
    <ligand>
        <name>ATP</name>
        <dbReference type="ChEBI" id="CHEBI:30616"/>
    </ligand>
</feature>
<keyword evidence="8" id="KW-0732">Signal</keyword>
<organism evidence="21 22">
    <name type="scientific">Aegilops tauschii subsp. strangulata</name>
    <name type="common">Goatgrass</name>
    <dbReference type="NCBI Taxonomy" id="200361"/>
    <lineage>
        <taxon>Eukaryota</taxon>
        <taxon>Viridiplantae</taxon>
        <taxon>Streptophyta</taxon>
        <taxon>Embryophyta</taxon>
        <taxon>Tracheophyta</taxon>
        <taxon>Spermatophyta</taxon>
        <taxon>Magnoliopsida</taxon>
        <taxon>Liliopsida</taxon>
        <taxon>Poales</taxon>
        <taxon>Poaceae</taxon>
        <taxon>BOP clade</taxon>
        <taxon>Pooideae</taxon>
        <taxon>Triticodae</taxon>
        <taxon>Triticeae</taxon>
        <taxon>Triticinae</taxon>
        <taxon>Aegilops</taxon>
    </lineage>
</organism>
<dbReference type="Pfam" id="PF07714">
    <property type="entry name" value="PK_Tyr_Ser-Thr"/>
    <property type="match status" value="1"/>
</dbReference>
<evidence type="ECO:0000256" key="10">
    <source>
        <dbReference type="ARBA" id="ARBA00022741"/>
    </source>
</evidence>
<dbReference type="InterPro" id="IPR032675">
    <property type="entry name" value="LRR_dom_sf"/>
</dbReference>
<evidence type="ECO:0000256" key="1">
    <source>
        <dbReference type="ARBA" id="ARBA00004162"/>
    </source>
</evidence>
<keyword evidence="7 19" id="KW-0812">Transmembrane</keyword>
<evidence type="ECO:0000256" key="16">
    <source>
        <dbReference type="ARBA" id="ARBA00023180"/>
    </source>
</evidence>
<feature type="domain" description="Protein kinase" evidence="20">
    <location>
        <begin position="611"/>
        <end position="891"/>
    </location>
</feature>
<keyword evidence="22" id="KW-1185">Reference proteome</keyword>
<dbReference type="PROSITE" id="PS00108">
    <property type="entry name" value="PROTEIN_KINASE_ST"/>
    <property type="match status" value="1"/>
</dbReference>
<evidence type="ECO:0000256" key="2">
    <source>
        <dbReference type="ARBA" id="ARBA00012513"/>
    </source>
</evidence>
<dbReference type="Gene3D" id="3.80.10.10">
    <property type="entry name" value="Ribonuclease Inhibitor"/>
    <property type="match status" value="2"/>
</dbReference>
<keyword evidence="15" id="KW-0675">Receptor</keyword>
<dbReference type="InterPro" id="IPR021720">
    <property type="entry name" value="Malectin_dom"/>
</dbReference>
<evidence type="ECO:0000256" key="5">
    <source>
        <dbReference type="ARBA" id="ARBA00022614"/>
    </source>
</evidence>
<sequence>NPAIKCLCSTGNASLCRITRLKIYALDAVGPIPEELWNLTSLTNLNLAQNYLTGPIPSFIGNLAQMQYLSLGINALSGPLPKELGNLTNLVSLGIGSNKFNGSLPSELGNLAKLEQMYIDSAGLTGPLPASLSKLTKMKILWASDNDFTGQIPDYIGSWSLTELRFQGNSFEGPIPATLSNLAQLTSLRIGDILNGSSSSLAFVNNMTSLSTLVLRNCRISDKLSSIDFSKLTSLNLLDLSFNNITGQVPQTLLNLKLLNFLFLGNNSLSGNLPSSIGSSLKNLDFSYNQLSGTVPSWAKDSQLNLVTNNFVADSSSNSVLPTGWGCLQRNTPCFLGSPQSSSFAVDSGSRRPVSGSDNSFYESDDASLGPASFYVTGAQTWGVSNVGRFMDAQNGSYIIYSSRQFLNTLDTELFRNARMSPSSLRYFGIGLENGNYTVTLQFAEFDFPDGQSWKSTGRRVFDIYVQGVRKEQNFDIRKTAGGKSYTAVRKQYIVPVTKNFLEIHLFWAGKGTCCIPTQGYYGPAISALSATPNFIPTVHYSVDKKSSSKTGVIVGVVIGVAVCLLAALAGVFVWRQKRKKMLLELEELYTIVGRPNVFSYSELRSATENFDSSNLLGAGGYGSVYKGKLSDGRVVAVKQLSESSNQGKVQFATEIETISRVQHRNLVKLYGCCLESKTPLLVYECLENGSLDHALFGKGGLNLDWPRRFEICLGIARGIAYLHEESSVRIVHRDIKASNVLLDADLNPKISDFGLAKLYDDKKTHVSTKVAGTFGYLAPEYAMRGHMTEKIDVFAFGVVALEIVAGESNHHTTLEEETTYIFEKVWDLYENGNPLDFVDPKLLKFNSEEVLRVIRVALICTQGSPHRRPSMSRVVSMLTGDADMAGEEVIKPSYITEWQVKAGSSSSYTGTSSQAGLSSSSTTQQSSGGGHAAGGDATPATGNPSPIFTSIIDEGR</sequence>
<keyword evidence="5" id="KW-0433">Leucine-rich repeat</keyword>
<dbReference type="FunFam" id="1.10.510.10:FF:000044">
    <property type="entry name" value="Putative LRR receptor-like serine/threonine-protein kinase"/>
    <property type="match status" value="1"/>
</dbReference>
<dbReference type="PANTHER" id="PTHR48006:SF41">
    <property type="entry name" value="OS04G0616500 PROTEIN"/>
    <property type="match status" value="1"/>
</dbReference>
<dbReference type="InterPro" id="IPR055414">
    <property type="entry name" value="LRR_R13L4/SHOC2-like"/>
</dbReference>
<dbReference type="Gene3D" id="1.10.510.10">
    <property type="entry name" value="Transferase(Phosphotransferase) domain 1"/>
    <property type="match status" value="1"/>
</dbReference>
<dbReference type="EC" id="2.7.11.1" evidence="2"/>
<keyword evidence="12 17" id="KW-0067">ATP-binding</keyword>
<reference evidence="21" key="4">
    <citation type="submission" date="2019-03" db="UniProtKB">
        <authorList>
            <consortium name="EnsemblPlants"/>
        </authorList>
    </citation>
    <scope>IDENTIFICATION</scope>
</reference>
<feature type="compositionally biased region" description="Low complexity" evidence="18">
    <location>
        <begin position="906"/>
        <end position="927"/>
    </location>
</feature>
<dbReference type="EnsemblPlants" id="AET2Gv20923800.35">
    <property type="protein sequence ID" value="AET2Gv20923800.35"/>
    <property type="gene ID" value="AET2Gv20923800"/>
</dbReference>
<keyword evidence="11" id="KW-0418">Kinase</keyword>
<evidence type="ECO:0000256" key="4">
    <source>
        <dbReference type="ARBA" id="ARBA00022553"/>
    </source>
</evidence>
<reference evidence="22" key="2">
    <citation type="journal article" date="2017" name="Nat. Plants">
        <title>The Aegilops tauschii genome reveals multiple impacts of transposons.</title>
        <authorList>
            <person name="Zhao G."/>
            <person name="Zou C."/>
            <person name="Li K."/>
            <person name="Wang K."/>
            <person name="Li T."/>
            <person name="Gao L."/>
            <person name="Zhang X."/>
            <person name="Wang H."/>
            <person name="Yang Z."/>
            <person name="Liu X."/>
            <person name="Jiang W."/>
            <person name="Mao L."/>
            <person name="Kong X."/>
            <person name="Jiao Y."/>
            <person name="Jia J."/>
        </authorList>
    </citation>
    <scope>NUCLEOTIDE SEQUENCE [LARGE SCALE GENOMIC DNA]</scope>
    <source>
        <strain evidence="22">cv. AL8/78</strain>
    </source>
</reference>
<evidence type="ECO:0000256" key="11">
    <source>
        <dbReference type="ARBA" id="ARBA00022777"/>
    </source>
</evidence>
<dbReference type="InterPro" id="IPR000719">
    <property type="entry name" value="Prot_kinase_dom"/>
</dbReference>
<dbReference type="PANTHER" id="PTHR48006">
    <property type="entry name" value="LEUCINE-RICH REPEAT-CONTAINING PROTEIN DDB_G0281931-RELATED"/>
    <property type="match status" value="1"/>
</dbReference>
<proteinExistence type="predicted"/>
<evidence type="ECO:0000313" key="22">
    <source>
        <dbReference type="Proteomes" id="UP000015105"/>
    </source>
</evidence>
<dbReference type="FunFam" id="3.80.10.10:FF:001380">
    <property type="entry name" value="Os05g0256100 protein"/>
    <property type="match status" value="1"/>
</dbReference>
<reference evidence="22" key="1">
    <citation type="journal article" date="2014" name="Science">
        <title>Ancient hybridizations among the ancestral genomes of bread wheat.</title>
        <authorList>
            <consortium name="International Wheat Genome Sequencing Consortium,"/>
            <person name="Marcussen T."/>
            <person name="Sandve S.R."/>
            <person name="Heier L."/>
            <person name="Spannagl M."/>
            <person name="Pfeifer M."/>
            <person name="Jakobsen K.S."/>
            <person name="Wulff B.B."/>
            <person name="Steuernagel B."/>
            <person name="Mayer K.F."/>
            <person name="Olsen O.A."/>
        </authorList>
    </citation>
    <scope>NUCLEOTIDE SEQUENCE [LARGE SCALE GENOMIC DNA]</scope>
    <source>
        <strain evidence="22">cv. AL8/78</strain>
    </source>
</reference>
<feature type="region of interest" description="Disordered" evidence="18">
    <location>
        <begin position="906"/>
        <end position="957"/>
    </location>
</feature>
<dbReference type="CDD" id="cd14066">
    <property type="entry name" value="STKc_IRAK"/>
    <property type="match status" value="1"/>
</dbReference>
<keyword evidence="4" id="KW-0597">Phosphoprotein</keyword>
<dbReference type="GO" id="GO:0004674">
    <property type="term" value="F:protein serine/threonine kinase activity"/>
    <property type="evidence" value="ECO:0007669"/>
    <property type="project" value="UniProtKB-KW"/>
</dbReference>
<evidence type="ECO:0000256" key="3">
    <source>
        <dbReference type="ARBA" id="ARBA00022527"/>
    </source>
</evidence>
<accession>A0A453CQ99</accession>
<dbReference type="PROSITE" id="PS00107">
    <property type="entry name" value="PROTEIN_KINASE_ATP"/>
    <property type="match status" value="1"/>
</dbReference>
<dbReference type="InterPro" id="IPR011009">
    <property type="entry name" value="Kinase-like_dom_sf"/>
</dbReference>
<dbReference type="InterPro" id="IPR001611">
    <property type="entry name" value="Leu-rich_rpt"/>
</dbReference>
<dbReference type="Pfam" id="PF00560">
    <property type="entry name" value="LRR_1"/>
    <property type="match status" value="2"/>
</dbReference>
<evidence type="ECO:0000256" key="8">
    <source>
        <dbReference type="ARBA" id="ARBA00022729"/>
    </source>
</evidence>
<feature type="region of interest" description="Disordered" evidence="18">
    <location>
        <begin position="343"/>
        <end position="362"/>
    </location>
</feature>
<evidence type="ECO:0000256" key="15">
    <source>
        <dbReference type="ARBA" id="ARBA00023170"/>
    </source>
</evidence>
<keyword evidence="14 19" id="KW-0472">Membrane</keyword>
<dbReference type="Gramene" id="AET2Gv20923800.35">
    <property type="protein sequence ID" value="AET2Gv20923800.35"/>
    <property type="gene ID" value="AET2Gv20923800"/>
</dbReference>
<dbReference type="InterPro" id="IPR001245">
    <property type="entry name" value="Ser-Thr/Tyr_kinase_cat_dom"/>
</dbReference>
<dbReference type="SMART" id="SM00220">
    <property type="entry name" value="S_TKc"/>
    <property type="match status" value="1"/>
</dbReference>
<reference evidence="21" key="3">
    <citation type="journal article" date="2017" name="Nature">
        <title>Genome sequence of the progenitor of the wheat D genome Aegilops tauschii.</title>
        <authorList>
            <person name="Luo M.C."/>
            <person name="Gu Y.Q."/>
            <person name="Puiu D."/>
            <person name="Wang H."/>
            <person name="Twardziok S.O."/>
            <person name="Deal K.R."/>
            <person name="Huo N."/>
            <person name="Zhu T."/>
            <person name="Wang L."/>
            <person name="Wang Y."/>
            <person name="McGuire P.E."/>
            <person name="Liu S."/>
            <person name="Long H."/>
            <person name="Ramasamy R.K."/>
            <person name="Rodriguez J.C."/>
            <person name="Van S.L."/>
            <person name="Yuan L."/>
            <person name="Wang Z."/>
            <person name="Xia Z."/>
            <person name="Xiao L."/>
            <person name="Anderson O.D."/>
            <person name="Ouyang S."/>
            <person name="Liang Y."/>
            <person name="Zimin A.V."/>
            <person name="Pertea G."/>
            <person name="Qi P."/>
            <person name="Bennetzen J.L."/>
            <person name="Dai X."/>
            <person name="Dawson M.W."/>
            <person name="Muller H.G."/>
            <person name="Kugler K."/>
            <person name="Rivarola-Duarte L."/>
            <person name="Spannagl M."/>
            <person name="Mayer K.F.X."/>
            <person name="Lu F.H."/>
            <person name="Bevan M.W."/>
            <person name="Leroy P."/>
            <person name="Li P."/>
            <person name="You F.M."/>
            <person name="Sun Q."/>
            <person name="Liu Z."/>
            <person name="Lyons E."/>
            <person name="Wicker T."/>
            <person name="Salzberg S.L."/>
            <person name="Devos K.M."/>
            <person name="Dvorak J."/>
        </authorList>
    </citation>
    <scope>NUCLEOTIDE SEQUENCE [LARGE SCALE GENOMIC DNA]</scope>
    <source>
        <strain evidence="21">cv. AL8/78</strain>
    </source>
</reference>
<evidence type="ECO:0000256" key="19">
    <source>
        <dbReference type="SAM" id="Phobius"/>
    </source>
</evidence>
<keyword evidence="3" id="KW-0723">Serine/threonine-protein kinase</keyword>
<dbReference type="Gene3D" id="3.30.200.20">
    <property type="entry name" value="Phosphorylase Kinase, domain 1"/>
    <property type="match status" value="1"/>
</dbReference>
<dbReference type="FunFam" id="2.60.120.430:FF:000002">
    <property type="entry name" value="Leucine-rich repeat receptor-like protein kinase"/>
    <property type="match status" value="1"/>
</dbReference>
<keyword evidence="16" id="KW-0325">Glycoprotein</keyword>
<protein>
    <recommendedName>
        <fullName evidence="2">non-specific serine/threonine protein kinase</fullName>
        <ecNumber evidence="2">2.7.11.1</ecNumber>
    </recommendedName>
</protein>
<dbReference type="InterPro" id="IPR017441">
    <property type="entry name" value="Protein_kinase_ATP_BS"/>
</dbReference>
<keyword evidence="9" id="KW-0677">Repeat</keyword>
<evidence type="ECO:0000256" key="18">
    <source>
        <dbReference type="SAM" id="MobiDB-lite"/>
    </source>
</evidence>
<dbReference type="PROSITE" id="PS50011">
    <property type="entry name" value="PROTEIN_KINASE_DOM"/>
    <property type="match status" value="1"/>
</dbReference>
<dbReference type="InterPro" id="IPR008271">
    <property type="entry name" value="Ser/Thr_kinase_AS"/>
</dbReference>
<dbReference type="Proteomes" id="UP000015105">
    <property type="component" value="Chromosome 2D"/>
</dbReference>
<dbReference type="FunFam" id="3.80.10.10:FF:000298">
    <property type="entry name" value="Putative LRR receptor-like serine/threonine-protein kinase"/>
    <property type="match status" value="1"/>
</dbReference>
<dbReference type="Pfam" id="PF11721">
    <property type="entry name" value="Malectin"/>
    <property type="match status" value="1"/>
</dbReference>
<dbReference type="Pfam" id="PF23598">
    <property type="entry name" value="LRR_14"/>
    <property type="match status" value="1"/>
</dbReference>
<evidence type="ECO:0000256" key="12">
    <source>
        <dbReference type="ARBA" id="ARBA00022840"/>
    </source>
</evidence>
<evidence type="ECO:0000256" key="13">
    <source>
        <dbReference type="ARBA" id="ARBA00022989"/>
    </source>
</evidence>
<dbReference type="FunFam" id="3.30.200.20:FF:000140">
    <property type="entry name" value="Leucine-rich repeat receptor-like protein kinase"/>
    <property type="match status" value="1"/>
</dbReference>
<dbReference type="SUPFAM" id="SSF52058">
    <property type="entry name" value="L domain-like"/>
    <property type="match status" value="1"/>
</dbReference>
<feature type="transmembrane region" description="Helical" evidence="19">
    <location>
        <begin position="553"/>
        <end position="575"/>
    </location>
</feature>
<evidence type="ECO:0000256" key="17">
    <source>
        <dbReference type="PROSITE-ProRule" id="PRU10141"/>
    </source>
</evidence>
<comment type="subcellular location">
    <subcellularLocation>
        <location evidence="1">Cell membrane</location>
        <topology evidence="1">Single-pass membrane protein</topology>
    </subcellularLocation>
</comment>
<dbReference type="AlphaFoldDB" id="A0A453CQ99"/>
<keyword evidence="13 19" id="KW-1133">Transmembrane helix</keyword>
<dbReference type="InterPro" id="IPR051824">
    <property type="entry name" value="LRR_Rcpt-Like_S/T_Kinase"/>
</dbReference>
<reference evidence="21" key="5">
    <citation type="journal article" date="2021" name="G3 (Bethesda)">
        <title>Aegilops tauschii genome assembly Aet v5.0 features greater sequence contiguity and improved annotation.</title>
        <authorList>
            <person name="Wang L."/>
            <person name="Zhu T."/>
            <person name="Rodriguez J.C."/>
            <person name="Deal K.R."/>
            <person name="Dubcovsky J."/>
            <person name="McGuire P.E."/>
            <person name="Lux T."/>
            <person name="Spannagl M."/>
            <person name="Mayer K.F.X."/>
            <person name="Baldrich P."/>
            <person name="Meyers B.C."/>
            <person name="Huo N."/>
            <person name="Gu Y.Q."/>
            <person name="Zhou H."/>
            <person name="Devos K.M."/>
            <person name="Bennetzen J.L."/>
            <person name="Unver T."/>
            <person name="Budak H."/>
            <person name="Gulick P.J."/>
            <person name="Galiba G."/>
            <person name="Kalapos B."/>
            <person name="Nelson D.R."/>
            <person name="Li P."/>
            <person name="You F.M."/>
            <person name="Luo M.C."/>
            <person name="Dvorak J."/>
        </authorList>
    </citation>
    <scope>NUCLEOTIDE SEQUENCE [LARGE SCALE GENOMIC DNA]</scope>
    <source>
        <strain evidence="21">cv. AL8/78</strain>
    </source>
</reference>
<evidence type="ECO:0000256" key="9">
    <source>
        <dbReference type="ARBA" id="ARBA00022737"/>
    </source>
</evidence>
<name>A0A453CQ99_AEGTS</name>
<keyword evidence="6" id="KW-0808">Transferase</keyword>
<dbReference type="GO" id="GO:0005524">
    <property type="term" value="F:ATP binding"/>
    <property type="evidence" value="ECO:0007669"/>
    <property type="project" value="UniProtKB-UniRule"/>
</dbReference>
<evidence type="ECO:0000259" key="20">
    <source>
        <dbReference type="PROSITE" id="PS50011"/>
    </source>
</evidence>
<evidence type="ECO:0000313" key="21">
    <source>
        <dbReference type="EnsemblPlants" id="AET2Gv20923800.35"/>
    </source>
</evidence>
<dbReference type="Gene3D" id="2.60.120.430">
    <property type="entry name" value="Galactose-binding lectin"/>
    <property type="match status" value="1"/>
</dbReference>
<evidence type="ECO:0000256" key="14">
    <source>
        <dbReference type="ARBA" id="ARBA00023136"/>
    </source>
</evidence>
<dbReference type="SUPFAM" id="SSF56112">
    <property type="entry name" value="Protein kinase-like (PK-like)"/>
    <property type="match status" value="1"/>
</dbReference>
<keyword evidence="10 17" id="KW-0547">Nucleotide-binding</keyword>
<evidence type="ECO:0000256" key="6">
    <source>
        <dbReference type="ARBA" id="ARBA00022679"/>
    </source>
</evidence>